<evidence type="ECO:0000259" key="2">
    <source>
        <dbReference type="Pfam" id="PF14021"/>
    </source>
</evidence>
<gene>
    <name evidence="3" type="ordered locus">Thexy_2302</name>
</gene>
<dbReference type="eggNOG" id="COG3209">
    <property type="taxonomic scope" value="Bacteria"/>
</dbReference>
<evidence type="ECO:0000313" key="4">
    <source>
        <dbReference type="Proteomes" id="UP000007239"/>
    </source>
</evidence>
<feature type="domain" description="TNT" evidence="2">
    <location>
        <begin position="50"/>
        <end position="136"/>
    </location>
</feature>
<dbReference type="InterPro" id="IPR053024">
    <property type="entry name" value="Fungal_surface_NADase"/>
</dbReference>
<dbReference type="PANTHER" id="PTHR42059:SF1">
    <property type="entry name" value="TNT DOMAIN-CONTAINING PROTEIN"/>
    <property type="match status" value="1"/>
</dbReference>
<reference evidence="3" key="1">
    <citation type="submission" date="2011-05" db="EMBL/GenBank/DDBJ databases">
        <title>Complete sequence of Thermoanaerobacterium xylanolyticum LX-11.</title>
        <authorList>
            <consortium name="US DOE Joint Genome Institute"/>
            <person name="Lucas S."/>
            <person name="Han J."/>
            <person name="Lapidus A."/>
            <person name="Cheng J.-F."/>
            <person name="Goodwin L."/>
            <person name="Pitluck S."/>
            <person name="Peters L."/>
            <person name="Mikhailova N."/>
            <person name="Lu M."/>
            <person name="Han C."/>
            <person name="Tapia R."/>
            <person name="Land M."/>
            <person name="Hauser L."/>
            <person name="Kyrpides N."/>
            <person name="Ivanova N."/>
            <person name="Pagani I."/>
            <person name="Hemme C."/>
            <person name="Woyke T."/>
        </authorList>
    </citation>
    <scope>NUCLEOTIDE SEQUENCE</scope>
    <source>
        <strain evidence="3">LX-11</strain>
    </source>
</reference>
<dbReference type="Pfam" id="PF14021">
    <property type="entry name" value="TNT"/>
    <property type="match status" value="1"/>
</dbReference>
<name>F6BLV3_THEXL</name>
<proteinExistence type="predicted"/>
<dbReference type="PANTHER" id="PTHR42059">
    <property type="entry name" value="TNT DOMAIN-CONTAINING PROTEIN"/>
    <property type="match status" value="1"/>
</dbReference>
<evidence type="ECO:0000256" key="1">
    <source>
        <dbReference type="SAM" id="MobiDB-lite"/>
    </source>
</evidence>
<protein>
    <recommendedName>
        <fullName evidence="2">TNT domain-containing protein</fullName>
    </recommendedName>
</protein>
<dbReference type="InterPro" id="IPR025331">
    <property type="entry name" value="TNT"/>
</dbReference>
<dbReference type="HOGENOM" id="CLU_112048_1_0_9"/>
<dbReference type="RefSeq" id="WP_013789030.1">
    <property type="nucleotide sequence ID" value="NC_015555.1"/>
</dbReference>
<feature type="compositionally biased region" description="Low complexity" evidence="1">
    <location>
        <begin position="8"/>
        <end position="22"/>
    </location>
</feature>
<feature type="region of interest" description="Disordered" evidence="1">
    <location>
        <begin position="1"/>
        <end position="22"/>
    </location>
</feature>
<keyword evidence="4" id="KW-1185">Reference proteome</keyword>
<dbReference type="AlphaFoldDB" id="F6BLV3"/>
<accession>F6BLV3</accession>
<dbReference type="EMBL" id="CP002739">
    <property type="protein sequence ID" value="AEF18304.1"/>
    <property type="molecule type" value="Genomic_DNA"/>
</dbReference>
<dbReference type="GO" id="GO:0050135">
    <property type="term" value="F:NADP+ nucleosidase activity"/>
    <property type="evidence" value="ECO:0007669"/>
    <property type="project" value="InterPro"/>
</dbReference>
<dbReference type="KEGG" id="txy:Thexy_2302"/>
<dbReference type="Proteomes" id="UP000007239">
    <property type="component" value="Chromosome"/>
</dbReference>
<organism evidence="3 4">
    <name type="scientific">Thermoanaerobacterium xylanolyticum (strain ATCC 49914 / DSM 7097 / LX-11)</name>
    <dbReference type="NCBI Taxonomy" id="858215"/>
    <lineage>
        <taxon>Bacteria</taxon>
        <taxon>Bacillati</taxon>
        <taxon>Bacillota</taxon>
        <taxon>Clostridia</taxon>
        <taxon>Thermoanaerobacterales</taxon>
        <taxon>Thermoanaerobacteraceae</taxon>
        <taxon>Thermoanaerobacterium</taxon>
    </lineage>
</organism>
<sequence>MTAEKVETTTVKEATSSSSKVASKWLDKNGKYIWPPNDGFECTPVKKVFKPGERFDKYGKEMGRYFTALIGTPFEMRSLPSEYKITKSYNIYEVIEPFEAWEGKISPWFDQPGGGIQYKMPKTIEELINEGYIKKVKTE</sequence>
<evidence type="ECO:0000313" key="3">
    <source>
        <dbReference type="EMBL" id="AEF18304.1"/>
    </source>
</evidence>
<dbReference type="STRING" id="858215.Thexy_2302"/>